<dbReference type="EMBL" id="CP030074">
    <property type="protein sequence ID" value="AWW43637.1"/>
    <property type="molecule type" value="Genomic_DNA"/>
</dbReference>
<dbReference type="RefSeq" id="WP_112443385.1">
    <property type="nucleotide sequence ID" value="NZ_CP030074.1"/>
</dbReference>
<keyword evidence="2 3" id="KW-0808">Transferase</keyword>
<dbReference type="PANTHER" id="PTHR48228">
    <property type="entry name" value="SUCCINYL-COA--D-CITRAMALATE COA-TRANSFERASE"/>
    <property type="match status" value="1"/>
</dbReference>
<dbReference type="AlphaFoldDB" id="A0A2Z4JF89"/>
<sequence length="434" mass="46354">MRGFEKPAALNDGLSLGRAVICKRGLTVNDTRNTDSGSGALDGVRVLELGNFIAAPSAGRLLADFGADVIKVERPNTGDELRRWRLHASDTSLLFRVLNRNKKSVTLDLGTEEGRDICLRLVRESDIVLENFRPGTLERWGLGPDVLRGVRPDLVLVRISGYGQSGPYKDKPGFGGVAEAFGGLRNLAGFPDRPPVRAGVSLADSVASLYAVIGALMGLIKRGTTGRGESVDVALYEAVFSLTESLIPDFHAFGVVPQRSGSALAGIVPSNTYRCADGVYVVISGNSTPVFKRLMDAIGRPDLAGESSLADNAGRVSRAEELDAAIGIWAARRSSEMVLQDLEQAQVPADAILTAAEILENAHYNERGMLESHPVEINGRPTPVTFPGVVPKLNDAPGCTRWIGPDLGKDTDAVLGELGISEQNLARLRNCHVI</sequence>
<evidence type="ECO:0000256" key="2">
    <source>
        <dbReference type="ARBA" id="ARBA00022679"/>
    </source>
</evidence>
<dbReference type="KEGG" id="scad:DN051_42350"/>
<evidence type="ECO:0000256" key="1">
    <source>
        <dbReference type="ARBA" id="ARBA00008383"/>
    </source>
</evidence>
<dbReference type="InterPro" id="IPR044855">
    <property type="entry name" value="CoA-Trfase_III_dom3_sf"/>
</dbReference>
<evidence type="ECO:0000313" key="4">
    <source>
        <dbReference type="Proteomes" id="UP000249616"/>
    </source>
</evidence>
<dbReference type="SUPFAM" id="SSF89796">
    <property type="entry name" value="CoA-transferase family III (CaiB/BaiF)"/>
    <property type="match status" value="1"/>
</dbReference>
<keyword evidence="3" id="KW-0614">Plasmid</keyword>
<geneLocation type="plasmid" evidence="3 4">
    <name>unnamed1</name>
</geneLocation>
<dbReference type="InterPro" id="IPR003673">
    <property type="entry name" value="CoA-Trfase_fam_III"/>
</dbReference>
<dbReference type="Proteomes" id="UP000249616">
    <property type="component" value="Plasmid unnamed1"/>
</dbReference>
<dbReference type="InterPro" id="IPR023606">
    <property type="entry name" value="CoA-Trfase_III_dom_1_sf"/>
</dbReference>
<organism evidence="3 4">
    <name type="scientific">Streptomyces cadmiisoli</name>
    <dbReference type="NCBI Taxonomy" id="2184053"/>
    <lineage>
        <taxon>Bacteria</taxon>
        <taxon>Bacillati</taxon>
        <taxon>Actinomycetota</taxon>
        <taxon>Actinomycetes</taxon>
        <taxon>Kitasatosporales</taxon>
        <taxon>Streptomycetaceae</taxon>
        <taxon>Streptomyces</taxon>
        <taxon>Streptomyces aurantiacus group</taxon>
    </lineage>
</organism>
<dbReference type="Pfam" id="PF02515">
    <property type="entry name" value="CoA_transf_3"/>
    <property type="match status" value="1"/>
</dbReference>
<dbReference type="InterPro" id="IPR050509">
    <property type="entry name" value="CoA-transferase_III"/>
</dbReference>
<proteinExistence type="inferred from homology"/>
<comment type="similarity">
    <text evidence="1">Belongs to the CoA-transferase III family.</text>
</comment>
<dbReference type="PANTHER" id="PTHR48228:SF6">
    <property type="entry name" value="L-CARNITINE COA-TRANSFERASE"/>
    <property type="match status" value="1"/>
</dbReference>
<gene>
    <name evidence="3" type="ORF">DN051_42350</name>
</gene>
<keyword evidence="4" id="KW-1185">Reference proteome</keyword>
<accession>A0A2Z4JF89</accession>
<name>A0A2Z4JF89_9ACTN</name>
<protein>
    <submittedName>
        <fullName evidence="3">CoA transferase</fullName>
    </submittedName>
</protein>
<reference evidence="4" key="1">
    <citation type="submission" date="2018-06" db="EMBL/GenBank/DDBJ databases">
        <authorList>
            <person name="Li K."/>
        </authorList>
    </citation>
    <scope>NUCLEOTIDE SEQUENCE [LARGE SCALE GENOMIC DNA]</scope>
    <source>
        <strain evidence="4">ZFG47</strain>
        <plasmid evidence="4">unnamed1</plasmid>
    </source>
</reference>
<dbReference type="GO" id="GO:0016740">
    <property type="term" value="F:transferase activity"/>
    <property type="evidence" value="ECO:0007669"/>
    <property type="project" value="UniProtKB-KW"/>
</dbReference>
<dbReference type="Gene3D" id="3.40.50.10540">
    <property type="entry name" value="Crotonobetainyl-coa:carnitine coa-transferase, domain 1"/>
    <property type="match status" value="1"/>
</dbReference>
<dbReference type="Gene3D" id="3.30.1540.10">
    <property type="entry name" value="formyl-coa transferase, domain 3"/>
    <property type="match status" value="1"/>
</dbReference>
<evidence type="ECO:0000313" key="3">
    <source>
        <dbReference type="EMBL" id="AWW43637.1"/>
    </source>
</evidence>